<keyword evidence="2" id="KW-1185">Reference proteome</keyword>
<dbReference type="Ensembl" id="ENSVKKT00000000075.1">
    <property type="protein sequence ID" value="ENSVKKP00000000071.1"/>
    <property type="gene ID" value="ENSVKKG00000000083.1"/>
</dbReference>
<sequence length="281" mass="31474">ATKKLWQCSWFCEETSCEDDAETANVKKFRGDLAYKQQAFKKALCEYSGCLTLLPPSNLAMRRDVQESQARCLAHLGRQMEALEITETLGNGATNTDHVTVVLRLRLAIYRTVGHVAKMIECLHGLIMLHPFHPENWKLLGEAYMRLWQAPGSLQGDGAPEESSPHTLSNEANLQSDKKYSWGKEASLQFSPQSSCEQCQRTEGPISTSGKPEAQPRSKIFVLFSLLIPRLLFQLMQFSQSSFALECNLKAQQEIEDKIASFGLKESFLSLMTEVSGGFLC</sequence>
<evidence type="ECO:0000313" key="1">
    <source>
        <dbReference type="Ensembl" id="ENSVKKP00000000071.1"/>
    </source>
</evidence>
<dbReference type="Pfam" id="PF17826">
    <property type="entry name" value="DUF5588"/>
    <property type="match status" value="1"/>
</dbReference>
<dbReference type="InterPro" id="IPR011990">
    <property type="entry name" value="TPR-like_helical_dom_sf"/>
</dbReference>
<dbReference type="SUPFAM" id="SSF48452">
    <property type="entry name" value="TPR-like"/>
    <property type="match status" value="1"/>
</dbReference>
<dbReference type="Proteomes" id="UP000694545">
    <property type="component" value="Unplaced"/>
</dbReference>
<accession>A0A8D2KQ92</accession>
<dbReference type="OMA" id="ETRMKAC"/>
<reference evidence="1" key="1">
    <citation type="submission" date="2025-08" db="UniProtKB">
        <authorList>
            <consortium name="Ensembl"/>
        </authorList>
    </citation>
    <scope>IDENTIFICATION</scope>
</reference>
<name>A0A8D2KQ92_VARKO</name>
<dbReference type="Gene3D" id="1.25.40.10">
    <property type="entry name" value="Tetratricopeptide repeat domain"/>
    <property type="match status" value="1"/>
</dbReference>
<dbReference type="PANTHER" id="PTHR31919">
    <property type="entry name" value="ZINC FINGERS AND HOMEOBOXES PROTEIN 1, ISOFORM 2"/>
    <property type="match status" value="1"/>
</dbReference>
<proteinExistence type="predicted"/>
<organism evidence="1 2">
    <name type="scientific">Varanus komodoensis</name>
    <name type="common">Komodo dragon</name>
    <dbReference type="NCBI Taxonomy" id="61221"/>
    <lineage>
        <taxon>Eukaryota</taxon>
        <taxon>Metazoa</taxon>
        <taxon>Chordata</taxon>
        <taxon>Craniata</taxon>
        <taxon>Vertebrata</taxon>
        <taxon>Euteleostomi</taxon>
        <taxon>Lepidosauria</taxon>
        <taxon>Squamata</taxon>
        <taxon>Bifurcata</taxon>
        <taxon>Unidentata</taxon>
        <taxon>Episquamata</taxon>
        <taxon>Toxicofera</taxon>
        <taxon>Anguimorpha</taxon>
        <taxon>Paleoanguimorpha</taxon>
        <taxon>Varanoidea</taxon>
        <taxon>Varanidae</taxon>
        <taxon>Varanus</taxon>
    </lineage>
</organism>
<dbReference type="AlphaFoldDB" id="A0A8D2KQ92"/>
<evidence type="ECO:0000313" key="2">
    <source>
        <dbReference type="Proteomes" id="UP000694545"/>
    </source>
</evidence>
<dbReference type="InterPro" id="IPR041404">
    <property type="entry name" value="DUF5588"/>
</dbReference>
<reference evidence="1" key="2">
    <citation type="submission" date="2025-09" db="UniProtKB">
        <authorList>
            <consortium name="Ensembl"/>
        </authorList>
    </citation>
    <scope>IDENTIFICATION</scope>
</reference>
<protein>
    <submittedName>
        <fullName evidence="1">Uncharacterized protein</fullName>
    </submittedName>
</protein>
<dbReference type="PANTHER" id="PTHR31919:SF1">
    <property type="entry name" value="ZINC FINGERS AND HOMEOBOXES PROTEIN 1, ISOFORM 2"/>
    <property type="match status" value="1"/>
</dbReference>